<evidence type="ECO:0000256" key="3">
    <source>
        <dbReference type="SAM" id="SignalP"/>
    </source>
</evidence>
<dbReference type="SMART" id="SM00257">
    <property type="entry name" value="LysM"/>
    <property type="match status" value="1"/>
</dbReference>
<evidence type="ECO:0000259" key="4">
    <source>
        <dbReference type="PROSITE" id="PS51782"/>
    </source>
</evidence>
<feature type="chain" id="PRO_5043386961" evidence="3">
    <location>
        <begin position="37"/>
        <end position="291"/>
    </location>
</feature>
<evidence type="ECO:0000313" key="6">
    <source>
        <dbReference type="Proteomes" id="UP001169862"/>
    </source>
</evidence>
<evidence type="ECO:0000313" key="5">
    <source>
        <dbReference type="EMBL" id="MDO6454911.1"/>
    </source>
</evidence>
<dbReference type="GO" id="GO:0004222">
    <property type="term" value="F:metalloendopeptidase activity"/>
    <property type="evidence" value="ECO:0007669"/>
    <property type="project" value="TreeGrafter"/>
</dbReference>
<dbReference type="PROSITE" id="PS51782">
    <property type="entry name" value="LYSM"/>
    <property type="match status" value="1"/>
</dbReference>
<dbReference type="InterPro" id="IPR011055">
    <property type="entry name" value="Dup_hybrid_motif"/>
</dbReference>
<feature type="domain" description="LysM" evidence="4">
    <location>
        <begin position="65"/>
        <end position="109"/>
    </location>
</feature>
<dbReference type="InterPro" id="IPR018392">
    <property type="entry name" value="LysM"/>
</dbReference>
<organism evidence="5 6">
    <name type="scientific">Neptunomonas phycophila</name>
    <dbReference type="NCBI Taxonomy" id="1572645"/>
    <lineage>
        <taxon>Bacteria</taxon>
        <taxon>Pseudomonadati</taxon>
        <taxon>Pseudomonadota</taxon>
        <taxon>Gammaproteobacteria</taxon>
        <taxon>Oceanospirillales</taxon>
        <taxon>Oceanospirillaceae</taxon>
        <taxon>Neptunomonas</taxon>
    </lineage>
</organism>
<dbReference type="GO" id="GO:0009279">
    <property type="term" value="C:cell outer membrane"/>
    <property type="evidence" value="ECO:0007669"/>
    <property type="project" value="TreeGrafter"/>
</dbReference>
<feature type="compositionally biased region" description="Low complexity" evidence="2">
    <location>
        <begin position="120"/>
        <end position="139"/>
    </location>
</feature>
<feature type="compositionally biased region" description="Polar residues" evidence="2">
    <location>
        <begin position="140"/>
        <end position="171"/>
    </location>
</feature>
<dbReference type="Pfam" id="PF01551">
    <property type="entry name" value="Peptidase_M23"/>
    <property type="match status" value="1"/>
</dbReference>
<sequence length="291" mass="31392">MTIQAGKDYISGFFRHRKWCLCVGFCLILTACSSGYAPVTDLSINQRRNVEIIRDGQSASATPPGYYRVQRGDTLYSIAFRYGIDYRQLAKKNNINSRYTIYPGQVLAVAASPVSQSKNTSTTIAKAPKAPKANSQPSSGNQQNASKAPSTPKKTPAVSSPSKPKVATNTRVNWRWPATGKVIAGFSGEANKGINLAGKKGDPVYAAAAGNVVYAGSGLHGYGNLVIINHNQEYLSAYAHNSKILVKENENVKVGAKIAEIGNSGSVSTMLHFEIRKDGKPVNPLRYLPKR</sequence>
<dbReference type="PANTHER" id="PTHR21666:SF263">
    <property type="entry name" value="MUREIN HYDROLASE ACTIVATOR NLPD"/>
    <property type="match status" value="1"/>
</dbReference>
<feature type="region of interest" description="Disordered" evidence="2">
    <location>
        <begin position="118"/>
        <end position="171"/>
    </location>
</feature>
<dbReference type="GO" id="GO:0032153">
    <property type="term" value="C:cell division site"/>
    <property type="evidence" value="ECO:0007669"/>
    <property type="project" value="TreeGrafter"/>
</dbReference>
<feature type="signal peptide" evidence="3">
    <location>
        <begin position="1"/>
        <end position="36"/>
    </location>
</feature>
<evidence type="ECO:0000256" key="2">
    <source>
        <dbReference type="SAM" id="MobiDB-lite"/>
    </source>
</evidence>
<dbReference type="SUPFAM" id="SSF51261">
    <property type="entry name" value="Duplicated hybrid motif"/>
    <property type="match status" value="1"/>
</dbReference>
<dbReference type="Proteomes" id="UP001169862">
    <property type="component" value="Unassembled WGS sequence"/>
</dbReference>
<dbReference type="Gene3D" id="2.70.70.10">
    <property type="entry name" value="Glucose Permease (Domain IIA)"/>
    <property type="match status" value="1"/>
</dbReference>
<dbReference type="InterPro" id="IPR050570">
    <property type="entry name" value="Cell_wall_metabolism_enzyme"/>
</dbReference>
<dbReference type="Pfam" id="PF01476">
    <property type="entry name" value="LysM"/>
    <property type="match status" value="1"/>
</dbReference>
<gene>
    <name evidence="5" type="ORF">Q4490_15180</name>
</gene>
<dbReference type="PROSITE" id="PS51257">
    <property type="entry name" value="PROKAR_LIPOPROTEIN"/>
    <property type="match status" value="1"/>
</dbReference>
<dbReference type="CDD" id="cd00118">
    <property type="entry name" value="LysM"/>
    <property type="match status" value="1"/>
</dbReference>
<proteinExistence type="inferred from homology"/>
<dbReference type="CDD" id="cd12797">
    <property type="entry name" value="M23_peptidase"/>
    <property type="match status" value="1"/>
</dbReference>
<protein>
    <submittedName>
        <fullName evidence="5">Peptidoglycan DD-metalloendopeptidase family protein</fullName>
    </submittedName>
</protein>
<dbReference type="Gene3D" id="3.10.350.10">
    <property type="entry name" value="LysM domain"/>
    <property type="match status" value="1"/>
</dbReference>
<name>A0AAW7XKZ2_9GAMM</name>
<dbReference type="EMBL" id="JAUOPG010000011">
    <property type="protein sequence ID" value="MDO6454911.1"/>
    <property type="molecule type" value="Genomic_DNA"/>
</dbReference>
<dbReference type="PANTHER" id="PTHR21666">
    <property type="entry name" value="PEPTIDASE-RELATED"/>
    <property type="match status" value="1"/>
</dbReference>
<reference evidence="5" key="1">
    <citation type="submission" date="2023-07" db="EMBL/GenBank/DDBJ databases">
        <title>Genome content predicts the carbon catabolic preferences of heterotrophic bacteria.</title>
        <authorList>
            <person name="Gralka M."/>
        </authorList>
    </citation>
    <scope>NUCLEOTIDE SEQUENCE</scope>
    <source>
        <strain evidence="5">I2M16</strain>
    </source>
</reference>
<keyword evidence="3" id="KW-0732">Signal</keyword>
<dbReference type="AlphaFoldDB" id="A0AAW7XKZ2"/>
<evidence type="ECO:0000256" key="1">
    <source>
        <dbReference type="ARBA" id="ARBA00038420"/>
    </source>
</evidence>
<accession>A0AAW7XKZ2</accession>
<dbReference type="InterPro" id="IPR036779">
    <property type="entry name" value="LysM_dom_sf"/>
</dbReference>
<comment type="caution">
    <text evidence="5">The sequence shown here is derived from an EMBL/GenBank/DDBJ whole genome shotgun (WGS) entry which is preliminary data.</text>
</comment>
<dbReference type="InterPro" id="IPR016047">
    <property type="entry name" value="M23ase_b-sheet_dom"/>
</dbReference>
<comment type="similarity">
    <text evidence="1">Belongs to the E.coli NlpD/Haemophilus LppB family.</text>
</comment>
<dbReference type="RefSeq" id="WP_303551792.1">
    <property type="nucleotide sequence ID" value="NZ_JAUOPG010000011.1"/>
</dbReference>